<feature type="transmembrane region" description="Helical" evidence="22">
    <location>
        <begin position="285"/>
        <end position="307"/>
    </location>
</feature>
<keyword evidence="7" id="KW-0808">Transferase</keyword>
<keyword evidence="11 22" id="KW-1133">Transmembrane helix</keyword>
<reference evidence="24" key="1">
    <citation type="submission" date="2022-03" db="EMBL/GenBank/DDBJ databases">
        <authorList>
            <person name="Alioto T."/>
            <person name="Alioto T."/>
            <person name="Gomez Garrido J."/>
        </authorList>
    </citation>
    <scope>NUCLEOTIDE SEQUENCE</scope>
</reference>
<evidence type="ECO:0000256" key="15">
    <source>
        <dbReference type="ARBA" id="ARBA00023136"/>
    </source>
</evidence>
<dbReference type="GO" id="GO:0008146">
    <property type="term" value="F:sulfotransferase activity"/>
    <property type="evidence" value="ECO:0007669"/>
    <property type="project" value="InterPro"/>
</dbReference>
<dbReference type="Pfam" id="PF00685">
    <property type="entry name" value="Sulfotransfer_1"/>
    <property type="match status" value="1"/>
</dbReference>
<evidence type="ECO:0000256" key="6">
    <source>
        <dbReference type="ARBA" id="ARBA00016335"/>
    </source>
</evidence>
<evidence type="ECO:0000256" key="4">
    <source>
        <dbReference type="ARBA" id="ARBA00005985"/>
    </source>
</evidence>
<evidence type="ECO:0000256" key="7">
    <source>
        <dbReference type="ARBA" id="ARBA00022679"/>
    </source>
</evidence>
<keyword evidence="12" id="KW-0333">Golgi apparatus</keyword>
<dbReference type="InterPro" id="IPR044878">
    <property type="entry name" value="UbiA_sf"/>
</dbReference>
<gene>
    <name evidence="24" type="ORF">PECUL_23A041325</name>
</gene>
<protein>
    <recommendedName>
        <fullName evidence="6">Protoheme IX farnesyltransferase, mitochondrial</fullName>
        <ecNumber evidence="5">2.5.1.141</ecNumber>
    </recommendedName>
    <alternativeName>
        <fullName evidence="18">Heme O synthase</fullName>
    </alternativeName>
</protein>
<keyword evidence="25" id="KW-1185">Reference proteome</keyword>
<dbReference type="InterPro" id="IPR030470">
    <property type="entry name" value="UbiA_prenylTrfase_CS"/>
</dbReference>
<evidence type="ECO:0000256" key="17">
    <source>
        <dbReference type="ARBA" id="ARBA00023180"/>
    </source>
</evidence>
<keyword evidence="16" id="KW-1015">Disulfide bond</keyword>
<dbReference type="InterPro" id="IPR000863">
    <property type="entry name" value="Sulfotransferase_dom"/>
</dbReference>
<evidence type="ECO:0000256" key="18">
    <source>
        <dbReference type="ARBA" id="ARBA00030253"/>
    </source>
</evidence>
<comment type="similarity">
    <text evidence="4">Belongs to the UbiA prenyltransferase family.</text>
</comment>
<feature type="region of interest" description="Disordered" evidence="21">
    <location>
        <begin position="82"/>
        <end position="117"/>
    </location>
</feature>
<dbReference type="GO" id="GO:0008495">
    <property type="term" value="F:protoheme IX farnesyltransferase activity"/>
    <property type="evidence" value="ECO:0007669"/>
    <property type="project" value="UniProtKB-EC"/>
</dbReference>
<dbReference type="PANTHER" id="PTHR43448:SF2">
    <property type="entry name" value="PROTOHEME IX FARNESYLTRANSFERASE, MITOCHONDRIAL"/>
    <property type="match status" value="1"/>
</dbReference>
<keyword evidence="17" id="KW-0325">Glycoprotein</keyword>
<evidence type="ECO:0000256" key="13">
    <source>
        <dbReference type="ARBA" id="ARBA00023128"/>
    </source>
</evidence>
<evidence type="ECO:0000256" key="8">
    <source>
        <dbReference type="ARBA" id="ARBA00022692"/>
    </source>
</evidence>
<evidence type="ECO:0000256" key="11">
    <source>
        <dbReference type="ARBA" id="ARBA00022989"/>
    </source>
</evidence>
<dbReference type="EMBL" id="OW240916">
    <property type="protein sequence ID" value="CAH2292073.1"/>
    <property type="molecule type" value="Genomic_DNA"/>
</dbReference>
<evidence type="ECO:0000256" key="9">
    <source>
        <dbReference type="ARBA" id="ARBA00022946"/>
    </source>
</evidence>
<keyword evidence="13" id="KW-0496">Mitochondrion</keyword>
<keyword evidence="8 22" id="KW-0812">Transmembrane</keyword>
<evidence type="ECO:0000256" key="1">
    <source>
        <dbReference type="ARBA" id="ARBA00004225"/>
    </source>
</evidence>
<evidence type="ECO:0000256" key="14">
    <source>
        <dbReference type="ARBA" id="ARBA00023133"/>
    </source>
</evidence>
<dbReference type="InterPro" id="IPR027417">
    <property type="entry name" value="P-loop_NTPase"/>
</dbReference>
<dbReference type="PANTHER" id="PTHR43448">
    <property type="entry name" value="PROTOHEME IX FARNESYLTRANSFERASE, MITOCHONDRIAL"/>
    <property type="match status" value="1"/>
</dbReference>
<proteinExistence type="inferred from homology"/>
<dbReference type="HAMAP" id="MF_00154">
    <property type="entry name" value="CyoE_CtaB"/>
    <property type="match status" value="1"/>
</dbReference>
<dbReference type="InterPro" id="IPR006369">
    <property type="entry name" value="Protohaem_IX_farnesylTrfase"/>
</dbReference>
<dbReference type="EC" id="2.5.1.141" evidence="5"/>
<evidence type="ECO:0000256" key="5">
    <source>
        <dbReference type="ARBA" id="ARBA00012292"/>
    </source>
</evidence>
<keyword evidence="14" id="KW-0350">Heme biosynthesis</keyword>
<feature type="domain" description="Sulfotransferase" evidence="23">
    <location>
        <begin position="572"/>
        <end position="807"/>
    </location>
</feature>
<evidence type="ECO:0000313" key="24">
    <source>
        <dbReference type="EMBL" id="CAH2292073.1"/>
    </source>
</evidence>
<evidence type="ECO:0000259" key="23">
    <source>
        <dbReference type="Pfam" id="PF00685"/>
    </source>
</evidence>
<feature type="transmembrane region" description="Helical" evidence="22">
    <location>
        <begin position="141"/>
        <end position="160"/>
    </location>
</feature>
<feature type="transmembrane region" description="Helical" evidence="22">
    <location>
        <begin position="234"/>
        <end position="251"/>
    </location>
</feature>
<evidence type="ECO:0000256" key="22">
    <source>
        <dbReference type="SAM" id="Phobius"/>
    </source>
</evidence>
<accession>A0AAD1W4X8</accession>
<dbReference type="InterPro" id="IPR000537">
    <property type="entry name" value="UbiA_prenyltransferase"/>
</dbReference>
<dbReference type="AlphaFoldDB" id="A0AAD1W4X8"/>
<name>A0AAD1W4X8_PELCU</name>
<evidence type="ECO:0000256" key="20">
    <source>
        <dbReference type="ARBA" id="ARBA00060399"/>
    </source>
</evidence>
<sequence>MRGVTGMRLARLHRALTAPPVKCRGLYIYMRQSECWLLFHLSKRKYVTQCHHLCQKAKPKQEFLEPAVQEEFISQEVKSITPVHSVPPPDLSKHDGTQGPSDNAASSAQPPAGQEERGWKEMKLQVSSLPGILSRLSKIRLSALVVITASAGYAMAPVPFDPTCFVLASVGTGLASCAANSINQFFEVPFDSNMNRTKSRPLVRGQISPLLAVSFAGACTLSGISLLTFAVNPLTGALGAFNIFLYTCCYTPMKRMSIVNTWVGAVVGAIPPIMGWTAATGSLDAGALLLGAILYSWQFPHFNALSWNLREDYSRGGYRMMSVVHPLMCRRVALRHCLALIGLSTVAPVFDVTTWTFPIISLPINMYISYLGYRFYRDADRSSSRKLFFCSLWHLPMLLLLMFTCKKSVDPGRMDKDKTQTGERIENIGRTLAMILSEKFFRFHFYHLICKTWVLLLFLNTAVIFYCLPYIEKNHCTPWSNFAVQLRGNDDARWIDLVIHCWHYKLSSSTYLKHIKEAKQILYGKSPPTASWIQVSYSEIPITQHTTVDSKVFFLCLTRNNLSLQQEHKKLPQAIIIGVKKGGTRALLEFLRVHPDIRAVGAEPHFFDRNYDKGLDWYRELMPRTLDGQITMEKTPSYFVTKEAPARIAAMSKDAKLIVVVRDPVTRVISDYTQTLSKRPDIPSFDSLTFKNRTTGLIDTSWSAIQIGIYAKHLENWLQYFPMSQILFVSGERLITDPAGELGRVQDFLGLKRIITDKHFYFNKTKGFPCLKKAEGSSKPHCLGKTKGRTHPTINPEVVQRLREFYRPFNMKFYQMTGHDFGWE</sequence>
<feature type="transmembrane region" description="Helical" evidence="22">
    <location>
        <begin position="258"/>
        <end position="279"/>
    </location>
</feature>
<feature type="compositionally biased region" description="Polar residues" evidence="21">
    <location>
        <begin position="98"/>
        <end position="109"/>
    </location>
</feature>
<dbReference type="Proteomes" id="UP001295444">
    <property type="component" value="Chromosome 05"/>
</dbReference>
<keyword evidence="9" id="KW-0809">Transit peptide</keyword>
<dbReference type="Gene3D" id="3.40.50.300">
    <property type="entry name" value="P-loop containing nucleotide triphosphate hydrolases"/>
    <property type="match status" value="1"/>
</dbReference>
<evidence type="ECO:0000256" key="21">
    <source>
        <dbReference type="SAM" id="MobiDB-lite"/>
    </source>
</evidence>
<comment type="subcellular location">
    <subcellularLocation>
        <location evidence="20">Endomembrane system</location>
        <topology evidence="20">Single-pass type II membrane protein</topology>
    </subcellularLocation>
    <subcellularLocation>
        <location evidence="2">Golgi apparatus membrane</location>
    </subcellularLocation>
    <subcellularLocation>
        <location evidence="1">Mitochondrion membrane</location>
        <topology evidence="1">Multi-pass membrane protein</topology>
    </subcellularLocation>
</comment>
<evidence type="ECO:0000256" key="16">
    <source>
        <dbReference type="ARBA" id="ARBA00023157"/>
    </source>
</evidence>
<evidence type="ECO:0000313" key="25">
    <source>
        <dbReference type="Proteomes" id="UP001295444"/>
    </source>
</evidence>
<dbReference type="GO" id="GO:0006784">
    <property type="term" value="P:heme A biosynthetic process"/>
    <property type="evidence" value="ECO:0007669"/>
    <property type="project" value="TreeGrafter"/>
</dbReference>
<dbReference type="FunFam" id="1.10.357.140:FF:000004">
    <property type="entry name" value="Protoheme IX farnesyltransferase, mitochondrial"/>
    <property type="match status" value="1"/>
</dbReference>
<dbReference type="PROSITE" id="PS00943">
    <property type="entry name" value="UBIA"/>
    <property type="match status" value="1"/>
</dbReference>
<dbReference type="GO" id="GO:0031966">
    <property type="term" value="C:mitochondrial membrane"/>
    <property type="evidence" value="ECO:0007669"/>
    <property type="project" value="UniProtKB-SubCell"/>
</dbReference>
<evidence type="ECO:0000256" key="12">
    <source>
        <dbReference type="ARBA" id="ARBA00023034"/>
    </source>
</evidence>
<comment type="catalytic activity">
    <reaction evidence="19">
        <text>heme b + (2E,6E)-farnesyl diphosphate + H2O = Fe(II)-heme o + diphosphate</text>
        <dbReference type="Rhea" id="RHEA:28070"/>
        <dbReference type="ChEBI" id="CHEBI:15377"/>
        <dbReference type="ChEBI" id="CHEBI:33019"/>
        <dbReference type="ChEBI" id="CHEBI:60344"/>
        <dbReference type="ChEBI" id="CHEBI:60530"/>
        <dbReference type="ChEBI" id="CHEBI:175763"/>
        <dbReference type="EC" id="2.5.1.141"/>
    </reaction>
</comment>
<comment type="similarity">
    <text evidence="3">Belongs to the sulfotransferase 1 family.</text>
</comment>
<evidence type="ECO:0000256" key="2">
    <source>
        <dbReference type="ARBA" id="ARBA00004394"/>
    </source>
</evidence>
<dbReference type="GO" id="GO:0017004">
    <property type="term" value="P:cytochrome complex assembly"/>
    <property type="evidence" value="ECO:0007669"/>
    <property type="project" value="UniProtKB-ARBA"/>
</dbReference>
<dbReference type="Pfam" id="PF01040">
    <property type="entry name" value="UbiA"/>
    <property type="match status" value="1"/>
</dbReference>
<dbReference type="SUPFAM" id="SSF52540">
    <property type="entry name" value="P-loop containing nucleoside triphosphate hydrolases"/>
    <property type="match status" value="1"/>
</dbReference>
<dbReference type="Gene3D" id="1.10.357.140">
    <property type="entry name" value="UbiA prenyltransferase"/>
    <property type="match status" value="1"/>
</dbReference>
<keyword evidence="15 22" id="KW-0472">Membrane</keyword>
<feature type="transmembrane region" description="Helical" evidence="22">
    <location>
        <begin position="328"/>
        <end position="349"/>
    </location>
</feature>
<evidence type="ECO:0000256" key="3">
    <source>
        <dbReference type="ARBA" id="ARBA00005771"/>
    </source>
</evidence>
<dbReference type="CDD" id="cd13957">
    <property type="entry name" value="PT_UbiA_Cox10"/>
    <property type="match status" value="1"/>
</dbReference>
<dbReference type="GO" id="GO:0000139">
    <property type="term" value="C:Golgi membrane"/>
    <property type="evidence" value="ECO:0007669"/>
    <property type="project" value="UniProtKB-SubCell"/>
</dbReference>
<evidence type="ECO:0000256" key="10">
    <source>
        <dbReference type="ARBA" id="ARBA00022968"/>
    </source>
</evidence>
<dbReference type="FunFam" id="3.40.50.300:FF:000194">
    <property type="entry name" value="Sulfotransferase"/>
    <property type="match status" value="1"/>
</dbReference>
<keyword evidence="10" id="KW-0735">Signal-anchor</keyword>
<feature type="transmembrane region" description="Helical" evidence="22">
    <location>
        <begin position="445"/>
        <end position="468"/>
    </location>
</feature>
<dbReference type="NCBIfam" id="TIGR01473">
    <property type="entry name" value="cyoE_ctaB"/>
    <property type="match status" value="1"/>
</dbReference>
<organism evidence="24 25">
    <name type="scientific">Pelobates cultripes</name>
    <name type="common">Western spadefoot toad</name>
    <dbReference type="NCBI Taxonomy" id="61616"/>
    <lineage>
        <taxon>Eukaryota</taxon>
        <taxon>Metazoa</taxon>
        <taxon>Chordata</taxon>
        <taxon>Craniata</taxon>
        <taxon>Vertebrata</taxon>
        <taxon>Euteleostomi</taxon>
        <taxon>Amphibia</taxon>
        <taxon>Batrachia</taxon>
        <taxon>Anura</taxon>
        <taxon>Pelobatoidea</taxon>
        <taxon>Pelobatidae</taxon>
        <taxon>Pelobates</taxon>
    </lineage>
</organism>
<feature type="transmembrane region" description="Helical" evidence="22">
    <location>
        <begin position="355"/>
        <end position="375"/>
    </location>
</feature>
<evidence type="ECO:0000256" key="19">
    <source>
        <dbReference type="ARBA" id="ARBA00047690"/>
    </source>
</evidence>